<evidence type="ECO:0000256" key="3">
    <source>
        <dbReference type="ARBA" id="ARBA00022695"/>
    </source>
</evidence>
<evidence type="ECO:0000313" key="11">
    <source>
        <dbReference type="EMBL" id="GGA11925.1"/>
    </source>
</evidence>
<evidence type="ECO:0000256" key="7">
    <source>
        <dbReference type="ARBA" id="ARBA00023118"/>
    </source>
</evidence>
<keyword evidence="7" id="KW-0051">Antiviral defense</keyword>
<proteinExistence type="inferred from homology"/>
<evidence type="ECO:0000259" key="10">
    <source>
        <dbReference type="PROSITE" id="PS50878"/>
    </source>
</evidence>
<dbReference type="PRINTS" id="PR00866">
    <property type="entry name" value="RNADNAPOLMS"/>
</dbReference>
<keyword evidence="2" id="KW-0808">Transferase</keyword>
<reference evidence="12" key="1">
    <citation type="journal article" date="2019" name="Int. J. Syst. Evol. Microbiol.">
        <title>The Global Catalogue of Microorganisms (GCM) 10K type strain sequencing project: providing services to taxonomists for standard genome sequencing and annotation.</title>
        <authorList>
            <consortium name="The Broad Institute Genomics Platform"/>
            <consortium name="The Broad Institute Genome Sequencing Center for Infectious Disease"/>
            <person name="Wu L."/>
            <person name="Ma J."/>
        </authorList>
    </citation>
    <scope>NUCLEOTIDE SEQUENCE [LARGE SCALE GENOMIC DNA]</scope>
    <source>
        <strain evidence="12">CGMCC 1.15043</strain>
    </source>
</reference>
<dbReference type="InterPro" id="IPR000123">
    <property type="entry name" value="Reverse_transcriptase_msDNA"/>
</dbReference>
<evidence type="ECO:0000256" key="4">
    <source>
        <dbReference type="ARBA" id="ARBA00022723"/>
    </source>
</evidence>
<evidence type="ECO:0000256" key="2">
    <source>
        <dbReference type="ARBA" id="ARBA00022679"/>
    </source>
</evidence>
<dbReference type="SUPFAM" id="SSF56672">
    <property type="entry name" value="DNA/RNA polymerases"/>
    <property type="match status" value="1"/>
</dbReference>
<keyword evidence="12" id="KW-1185">Reference proteome</keyword>
<comment type="catalytic activity">
    <reaction evidence="9">
        <text>DNA(n) + a 2'-deoxyribonucleoside 5'-triphosphate = DNA(n+1) + diphosphate</text>
        <dbReference type="Rhea" id="RHEA:22508"/>
        <dbReference type="Rhea" id="RHEA-COMP:17339"/>
        <dbReference type="Rhea" id="RHEA-COMP:17340"/>
        <dbReference type="ChEBI" id="CHEBI:33019"/>
        <dbReference type="ChEBI" id="CHEBI:61560"/>
        <dbReference type="ChEBI" id="CHEBI:173112"/>
        <dbReference type="EC" id="2.7.7.49"/>
    </reaction>
</comment>
<dbReference type="InterPro" id="IPR000477">
    <property type="entry name" value="RT_dom"/>
</dbReference>
<evidence type="ECO:0000256" key="9">
    <source>
        <dbReference type="ARBA" id="ARBA00048173"/>
    </source>
</evidence>
<dbReference type="RefSeq" id="WP_189019957.1">
    <property type="nucleotide sequence ID" value="NZ_BMHE01000064.1"/>
</dbReference>
<keyword evidence="4" id="KW-0479">Metal-binding</keyword>
<dbReference type="PROSITE" id="PS50878">
    <property type="entry name" value="RT_POL"/>
    <property type="match status" value="1"/>
</dbReference>
<comment type="caution">
    <text evidence="11">The sequence shown here is derived from an EMBL/GenBank/DDBJ whole genome shotgun (WGS) entry which is preliminary data.</text>
</comment>
<evidence type="ECO:0000256" key="5">
    <source>
        <dbReference type="ARBA" id="ARBA00022842"/>
    </source>
</evidence>
<keyword evidence="3" id="KW-0548">Nucleotidyltransferase</keyword>
<evidence type="ECO:0000256" key="8">
    <source>
        <dbReference type="ARBA" id="ARBA00034120"/>
    </source>
</evidence>
<dbReference type="EC" id="2.7.7.49" evidence="1"/>
<comment type="similarity">
    <text evidence="8">Belongs to the bacterial reverse transcriptase family.</text>
</comment>
<keyword evidence="6" id="KW-0695">RNA-directed DNA polymerase</keyword>
<dbReference type="Pfam" id="PF00078">
    <property type="entry name" value="RVT_1"/>
    <property type="match status" value="1"/>
</dbReference>
<dbReference type="InterPro" id="IPR051083">
    <property type="entry name" value="GrpII_Intron_Splice-Mob/Def"/>
</dbReference>
<evidence type="ECO:0000256" key="1">
    <source>
        <dbReference type="ARBA" id="ARBA00012493"/>
    </source>
</evidence>
<gene>
    <name evidence="11" type="ORF">GCM10008018_66260</name>
</gene>
<dbReference type="CDD" id="cd03487">
    <property type="entry name" value="RT_Bac_retron_II"/>
    <property type="match status" value="1"/>
</dbReference>
<evidence type="ECO:0000256" key="6">
    <source>
        <dbReference type="ARBA" id="ARBA00022918"/>
    </source>
</evidence>
<organism evidence="11 12">
    <name type="scientific">Paenibacillus marchantiophytorum</name>
    <dbReference type="NCBI Taxonomy" id="1619310"/>
    <lineage>
        <taxon>Bacteria</taxon>
        <taxon>Bacillati</taxon>
        <taxon>Bacillota</taxon>
        <taxon>Bacilli</taxon>
        <taxon>Bacillales</taxon>
        <taxon>Paenibacillaceae</taxon>
        <taxon>Paenibacillus</taxon>
    </lineage>
</organism>
<name>A0ABQ1FHK4_9BACL</name>
<protein>
    <recommendedName>
        <fullName evidence="1">RNA-directed DNA polymerase</fullName>
        <ecNumber evidence="1">2.7.7.49</ecNumber>
    </recommendedName>
</protein>
<sequence>MLNIQLCKLKNLKSKKMLSLYLRIELYKLKDITKHYSTAPFEKEFDNGKKRMLYNPNKDYKQVLKRINLILQQIPIPNYVFGGIRERDYVQNATVHKDNNFYLLMDLKNFFPSTSDSYVYDFFKNKLGMSMDNAKIVTLLVTVPNEGNSGIRSLPQGFSTSPVLSYLSYSDMFEKIHDLAVSQGIKFSCYYDDLTFSSSNMIGKSFKNRVIEIVEQFNLKVNNKKTHLTRNINGTRITGTIVKNNTLFAPNKLQRKLTEKFNELEKMEQVDILNKREVIQLLCNTVQGCCSAIMSVERTRKFPHILRRVREIRRSV</sequence>
<dbReference type="PANTHER" id="PTHR34047">
    <property type="entry name" value="NUCLEAR INTRON MATURASE 1, MITOCHONDRIAL-RELATED"/>
    <property type="match status" value="1"/>
</dbReference>
<accession>A0ABQ1FHK4</accession>
<keyword evidence="5" id="KW-0460">Magnesium</keyword>
<dbReference type="InterPro" id="IPR043502">
    <property type="entry name" value="DNA/RNA_pol_sf"/>
</dbReference>
<dbReference type="EMBL" id="BMHE01000064">
    <property type="protein sequence ID" value="GGA11925.1"/>
    <property type="molecule type" value="Genomic_DNA"/>
</dbReference>
<feature type="domain" description="Reverse transcriptase" evidence="10">
    <location>
        <begin position="1"/>
        <end position="242"/>
    </location>
</feature>
<dbReference type="PANTHER" id="PTHR34047:SF7">
    <property type="entry name" value="RNA-DIRECTED DNA POLYMERASE"/>
    <property type="match status" value="1"/>
</dbReference>
<evidence type="ECO:0000313" key="12">
    <source>
        <dbReference type="Proteomes" id="UP000615455"/>
    </source>
</evidence>
<dbReference type="Proteomes" id="UP000615455">
    <property type="component" value="Unassembled WGS sequence"/>
</dbReference>